<dbReference type="EMBL" id="AP023086">
    <property type="protein sequence ID" value="BCD99761.1"/>
    <property type="molecule type" value="Genomic_DNA"/>
</dbReference>
<reference evidence="2 3" key="1">
    <citation type="journal article" date="2022" name="IScience">
        <title>An ultrasensitive nanofiber-based assay for enzymatic hydrolysis and deep-sea microbial degradation of cellulose.</title>
        <authorList>
            <person name="Tsudome M."/>
            <person name="Tachioka M."/>
            <person name="Miyazaki M."/>
            <person name="Uchimura K."/>
            <person name="Tsuda M."/>
            <person name="Takaki Y."/>
            <person name="Deguchi S."/>
        </authorList>
    </citation>
    <scope>NUCLEOTIDE SEQUENCE [LARGE SCALE GENOMIC DNA]</scope>
    <source>
        <strain evidence="2 3">GE09</strain>
    </source>
</reference>
<accession>A0AAN1WLE8</accession>
<keyword evidence="1" id="KW-0472">Membrane</keyword>
<evidence type="ECO:0008006" key="4">
    <source>
        <dbReference type="Google" id="ProtNLM"/>
    </source>
</evidence>
<sequence>MYQLHNHTKVVVSMFFRVTLSALILFFLAGCQEDKNTIKKSTVLKLFSEIKELYLTGNVDAMMDHYTDDIIVVANMTRETSIKGVKTNISLKFSKEKYKALIESVAAKASGHTYTISNLTITTEKGLNRAFASYDASENMSLDDEIIETKSFVEISLIKAKSGKLLISGMTVTEV</sequence>
<dbReference type="KEGG" id="marq:MARGE09_P3963"/>
<name>A0AAN1WLE8_9GAMM</name>
<dbReference type="InterPro" id="IPR032710">
    <property type="entry name" value="NTF2-like_dom_sf"/>
</dbReference>
<gene>
    <name evidence="2" type="ORF">MARGE09_P3963</name>
</gene>
<evidence type="ECO:0000313" key="2">
    <source>
        <dbReference type="EMBL" id="BCD99761.1"/>
    </source>
</evidence>
<keyword evidence="3" id="KW-1185">Reference proteome</keyword>
<dbReference type="AlphaFoldDB" id="A0AAN1WLE8"/>
<dbReference type="Gene3D" id="3.10.450.50">
    <property type="match status" value="1"/>
</dbReference>
<keyword evidence="1" id="KW-1133">Transmembrane helix</keyword>
<dbReference type="SUPFAM" id="SSF54427">
    <property type="entry name" value="NTF2-like"/>
    <property type="match status" value="1"/>
</dbReference>
<keyword evidence="1" id="KW-0812">Transmembrane</keyword>
<proteinExistence type="predicted"/>
<protein>
    <recommendedName>
        <fullName evidence="4">SnoaL-like domain-containing protein</fullName>
    </recommendedName>
</protein>
<organism evidence="2 3">
    <name type="scientific">Marinagarivorans cellulosilyticus</name>
    <dbReference type="NCBI Taxonomy" id="2721545"/>
    <lineage>
        <taxon>Bacteria</taxon>
        <taxon>Pseudomonadati</taxon>
        <taxon>Pseudomonadota</taxon>
        <taxon>Gammaproteobacteria</taxon>
        <taxon>Cellvibrionales</taxon>
        <taxon>Cellvibrionaceae</taxon>
        <taxon>Marinagarivorans</taxon>
    </lineage>
</organism>
<evidence type="ECO:0000256" key="1">
    <source>
        <dbReference type="SAM" id="Phobius"/>
    </source>
</evidence>
<dbReference type="Proteomes" id="UP001320119">
    <property type="component" value="Chromosome"/>
</dbReference>
<feature type="transmembrane region" description="Helical" evidence="1">
    <location>
        <begin position="12"/>
        <end position="31"/>
    </location>
</feature>
<evidence type="ECO:0000313" key="3">
    <source>
        <dbReference type="Proteomes" id="UP001320119"/>
    </source>
</evidence>